<protein>
    <submittedName>
        <fullName evidence="4">Uncharacterized protein</fullName>
    </submittedName>
</protein>
<proteinExistence type="inferred from homology"/>
<evidence type="ECO:0000313" key="5">
    <source>
        <dbReference type="Proteomes" id="UP000639403"/>
    </source>
</evidence>
<feature type="compositionally biased region" description="Basic and acidic residues" evidence="2">
    <location>
        <begin position="1"/>
        <end position="16"/>
    </location>
</feature>
<evidence type="ECO:0000256" key="3">
    <source>
        <dbReference type="SAM" id="Phobius"/>
    </source>
</evidence>
<dbReference type="GO" id="GO:0043386">
    <property type="term" value="P:mycotoxin biosynthetic process"/>
    <property type="evidence" value="ECO:0007669"/>
    <property type="project" value="InterPro"/>
</dbReference>
<keyword evidence="3" id="KW-1133">Transmembrane helix</keyword>
<dbReference type="Pfam" id="PF11807">
    <property type="entry name" value="UstYa"/>
    <property type="match status" value="1"/>
</dbReference>
<dbReference type="EMBL" id="JADOXO010000050">
    <property type="protein sequence ID" value="KAF9816938.1"/>
    <property type="molecule type" value="Genomic_DNA"/>
</dbReference>
<evidence type="ECO:0000313" key="4">
    <source>
        <dbReference type="EMBL" id="KAF9816938.1"/>
    </source>
</evidence>
<comment type="caution">
    <text evidence="4">The sequence shown here is derived from an EMBL/GenBank/DDBJ whole genome shotgun (WGS) entry which is preliminary data.</text>
</comment>
<gene>
    <name evidence="4" type="ORF">IEO21_03812</name>
</gene>
<keyword evidence="3" id="KW-0472">Membrane</keyword>
<organism evidence="4 5">
    <name type="scientific">Rhodonia placenta</name>
    <dbReference type="NCBI Taxonomy" id="104341"/>
    <lineage>
        <taxon>Eukaryota</taxon>
        <taxon>Fungi</taxon>
        <taxon>Dikarya</taxon>
        <taxon>Basidiomycota</taxon>
        <taxon>Agaricomycotina</taxon>
        <taxon>Agaricomycetes</taxon>
        <taxon>Polyporales</taxon>
        <taxon>Adustoporiaceae</taxon>
        <taxon>Rhodonia</taxon>
    </lineage>
</organism>
<dbReference type="AlphaFoldDB" id="A0A8H7P594"/>
<dbReference type="Proteomes" id="UP000639403">
    <property type="component" value="Unassembled WGS sequence"/>
</dbReference>
<reference evidence="4" key="2">
    <citation type="journal article" name="Front. Microbiol.">
        <title>Degradative Capacity of Two Strains of Rhodonia placenta: From Phenotype to Genotype.</title>
        <authorList>
            <person name="Kolle M."/>
            <person name="Horta M.A.C."/>
            <person name="Nowrousian M."/>
            <person name="Ohm R.A."/>
            <person name="Benz J.P."/>
            <person name="Pilgard A."/>
        </authorList>
    </citation>
    <scope>NUCLEOTIDE SEQUENCE</scope>
    <source>
        <strain evidence="4">FPRL280</strain>
    </source>
</reference>
<keyword evidence="3" id="KW-0812">Transmembrane</keyword>
<evidence type="ECO:0000256" key="2">
    <source>
        <dbReference type="SAM" id="MobiDB-lite"/>
    </source>
</evidence>
<comment type="similarity">
    <text evidence="1">Belongs to the ustYa family.</text>
</comment>
<accession>A0A8H7P594</accession>
<feature type="region of interest" description="Disordered" evidence="2">
    <location>
        <begin position="1"/>
        <end position="20"/>
    </location>
</feature>
<reference evidence="4" key="1">
    <citation type="submission" date="2020-11" db="EMBL/GenBank/DDBJ databases">
        <authorList>
            <person name="Koelle M."/>
            <person name="Horta M.A.C."/>
            <person name="Nowrousian M."/>
            <person name="Ohm R.A."/>
            <person name="Benz P."/>
            <person name="Pilgard A."/>
        </authorList>
    </citation>
    <scope>NUCLEOTIDE SEQUENCE</scope>
    <source>
        <strain evidence="4">FPRL280</strain>
    </source>
</reference>
<feature type="region of interest" description="Disordered" evidence="2">
    <location>
        <begin position="186"/>
        <end position="238"/>
    </location>
</feature>
<name>A0A8H7P594_9APHY</name>
<feature type="transmembrane region" description="Helical" evidence="3">
    <location>
        <begin position="44"/>
        <end position="65"/>
    </location>
</feature>
<evidence type="ECO:0000256" key="1">
    <source>
        <dbReference type="ARBA" id="ARBA00035112"/>
    </source>
</evidence>
<sequence>MSDLRFEYSPARHDADGSTDGLLLKDRSSTSTRLTPDWKTFRRAIPWIAHGVLIFISVSLFLLSVRLNDTRCARKLSVYSPAMDAVEYHNVKFNGTLTWPSEFRGTPSPELDAAWKRIAADSEGFPRQNMLRKRTYFEHYAADDVSILAGPGAYRTHLARPDRRVIDRYSVRVSVGRENRAESGWRGFARPPVQPERDDSGLRARPGASLCTAPVPQLDSSCGGDGGGRADEKPDVPSPASLREQIMYMGAQRTGAPAATGRAEQLSSVCMMQDVFLTKLCTERTDGGICTLHAPSRSLFAGAIRRGTGKNA</sequence>
<dbReference type="InterPro" id="IPR021765">
    <property type="entry name" value="UstYa-like"/>
</dbReference>